<evidence type="ECO:0000256" key="3">
    <source>
        <dbReference type="ARBA" id="ARBA00012438"/>
    </source>
</evidence>
<dbReference type="SMART" id="SM00387">
    <property type="entry name" value="HATPase_c"/>
    <property type="match status" value="1"/>
</dbReference>
<evidence type="ECO:0000256" key="5">
    <source>
        <dbReference type="ARBA" id="ARBA00022679"/>
    </source>
</evidence>
<dbReference type="EMBL" id="SHNP01000001">
    <property type="protein sequence ID" value="MCX2972713.1"/>
    <property type="molecule type" value="Genomic_DNA"/>
</dbReference>
<feature type="transmembrane region" description="Helical" evidence="11">
    <location>
        <begin position="393"/>
        <end position="414"/>
    </location>
</feature>
<evidence type="ECO:0000256" key="2">
    <source>
        <dbReference type="ARBA" id="ARBA00004370"/>
    </source>
</evidence>
<accession>A0ABT3SRU3</accession>
<evidence type="ECO:0000256" key="7">
    <source>
        <dbReference type="ARBA" id="ARBA00022777"/>
    </source>
</evidence>
<dbReference type="CDD" id="cd00082">
    <property type="entry name" value="HisKA"/>
    <property type="match status" value="1"/>
</dbReference>
<dbReference type="InterPro" id="IPR005467">
    <property type="entry name" value="His_kinase_dom"/>
</dbReference>
<dbReference type="Gene3D" id="3.30.565.10">
    <property type="entry name" value="Histidine kinase-like ATPase, C-terminal domain"/>
    <property type="match status" value="1"/>
</dbReference>
<reference evidence="14" key="1">
    <citation type="submission" date="2019-02" db="EMBL/GenBank/DDBJ databases">
        <authorList>
            <person name="Li S.-H."/>
        </authorList>
    </citation>
    <scope>NUCLEOTIDE SEQUENCE</scope>
    <source>
        <strain evidence="14">IMCC8485</strain>
    </source>
</reference>
<dbReference type="InterPro" id="IPR003594">
    <property type="entry name" value="HATPase_dom"/>
</dbReference>
<feature type="domain" description="HAMP" evidence="13">
    <location>
        <begin position="413"/>
        <end position="468"/>
    </location>
</feature>
<dbReference type="SUPFAM" id="SSF49344">
    <property type="entry name" value="CBD9-like"/>
    <property type="match status" value="1"/>
</dbReference>
<evidence type="ECO:0000259" key="12">
    <source>
        <dbReference type="PROSITE" id="PS50109"/>
    </source>
</evidence>
<dbReference type="PROSITE" id="PS50109">
    <property type="entry name" value="HIS_KIN"/>
    <property type="match status" value="1"/>
</dbReference>
<comment type="subcellular location">
    <subcellularLocation>
        <location evidence="2">Membrane</location>
    </subcellularLocation>
</comment>
<evidence type="ECO:0000256" key="11">
    <source>
        <dbReference type="SAM" id="Phobius"/>
    </source>
</evidence>
<dbReference type="InterPro" id="IPR036097">
    <property type="entry name" value="HisK_dim/P_sf"/>
</dbReference>
<keyword evidence="7" id="KW-0418">Kinase</keyword>
<dbReference type="Pfam" id="PF00512">
    <property type="entry name" value="HisKA"/>
    <property type="match status" value="1"/>
</dbReference>
<dbReference type="CDD" id="cd09622">
    <property type="entry name" value="CBM9_like_HisKa"/>
    <property type="match status" value="1"/>
</dbReference>
<dbReference type="SUPFAM" id="SSF47384">
    <property type="entry name" value="Homodimeric domain of signal transducing histidine kinase"/>
    <property type="match status" value="1"/>
</dbReference>
<dbReference type="Gene3D" id="6.10.340.10">
    <property type="match status" value="1"/>
</dbReference>
<feature type="domain" description="Histidine kinase" evidence="12">
    <location>
        <begin position="476"/>
        <end position="688"/>
    </location>
</feature>
<dbReference type="Pfam" id="PF02518">
    <property type="entry name" value="HATPase_c"/>
    <property type="match status" value="1"/>
</dbReference>
<keyword evidence="11" id="KW-0472">Membrane</keyword>
<keyword evidence="6 11" id="KW-0812">Transmembrane</keyword>
<comment type="catalytic activity">
    <reaction evidence="1">
        <text>ATP + protein L-histidine = ADP + protein N-phospho-L-histidine.</text>
        <dbReference type="EC" id="2.7.13.3"/>
    </reaction>
</comment>
<keyword evidence="10" id="KW-0175">Coiled coil</keyword>
<dbReference type="Gene3D" id="2.60.40.1190">
    <property type="match status" value="1"/>
</dbReference>
<proteinExistence type="predicted"/>
<dbReference type="InterPro" id="IPR036890">
    <property type="entry name" value="HATPase_C_sf"/>
</dbReference>
<keyword evidence="5" id="KW-0808">Transferase</keyword>
<keyword evidence="8 11" id="KW-1133">Transmembrane helix</keyword>
<sequence>MEGLKFSLRRQLILVSLLLLSLPWAGCQFIREMEGALRQGQEQGLRATAEAVAAVVGAEQKTLYPDPARITSPADTRPPVYALPSAQYVPLDGYAEGWEDVPKTSLSNPDLSMPLALSYRAVTRGSNLYLLIQVKDPEVIYHNPGLSREPNGDRLILRTWQDGKRQEYVIATAAPGNLRARAANRRWRGNDPGRIQGYWQDAVGGYTLELEIPLAYTGERLGFYIVNKSGKENASFETLGNISALETSAPPWLIYTSAALLDSLAPFSHATREIQVTDNRRWRVGELKPIAVGSANSDTFWLLRWVYRSILAENDLPSLPVAGNPGKIAKQSVASALAGVHSSSRYRAAASQTRTLLAAASPIFHGERVIGSVIVSQSGEQYLSLTDQAFSRLLGYSLLAIGIGAMGLLAYATLLSIRIRRLSDAASKVIDTEGAIAGEFPRSRAQDEIGELSRHYADLLEKLREYNEYLRTLSRKLSHELRTPIAIIQSSLENLEQGNTETTDIYLERARGGLSRLNRMLNAMSEASRLEESIRNNQTVAFDLVTLLREMCAAYSDLYSTNAITLNTSQEQALAWAAPELLAQALDKLVENSVSFSSDGSPIELQLEAIDGDWAVAVCNQGPRIPANLKSKLFEPMVSVRQNSDETVHLGLGLHVVRLISDYHKGKVYAENMNDPNGVKVTMTLPAA</sequence>
<dbReference type="EC" id="2.7.13.3" evidence="3"/>
<dbReference type="Gene3D" id="1.10.287.130">
    <property type="match status" value="1"/>
</dbReference>
<dbReference type="InterPro" id="IPR050428">
    <property type="entry name" value="TCS_sensor_his_kinase"/>
</dbReference>
<keyword evidence="4" id="KW-0597">Phosphoprotein</keyword>
<evidence type="ECO:0000259" key="13">
    <source>
        <dbReference type="PROSITE" id="PS50885"/>
    </source>
</evidence>
<name>A0ABT3SRU3_9GAMM</name>
<evidence type="ECO:0000313" key="14">
    <source>
        <dbReference type="EMBL" id="MCX2972713.1"/>
    </source>
</evidence>
<dbReference type="PANTHER" id="PTHR45436:SF5">
    <property type="entry name" value="SENSOR HISTIDINE KINASE TRCS"/>
    <property type="match status" value="1"/>
</dbReference>
<dbReference type="SMART" id="SM00388">
    <property type="entry name" value="HisKA"/>
    <property type="match status" value="1"/>
</dbReference>
<keyword evidence="15" id="KW-1185">Reference proteome</keyword>
<comment type="caution">
    <text evidence="14">The sequence shown here is derived from an EMBL/GenBank/DDBJ whole genome shotgun (WGS) entry which is preliminary data.</text>
</comment>
<evidence type="ECO:0000313" key="15">
    <source>
        <dbReference type="Proteomes" id="UP001143307"/>
    </source>
</evidence>
<evidence type="ECO:0000256" key="8">
    <source>
        <dbReference type="ARBA" id="ARBA00022989"/>
    </source>
</evidence>
<organism evidence="14 15">
    <name type="scientific">Candidatus Seongchinamella marina</name>
    <dbReference type="NCBI Taxonomy" id="2518990"/>
    <lineage>
        <taxon>Bacteria</taxon>
        <taxon>Pseudomonadati</taxon>
        <taxon>Pseudomonadota</taxon>
        <taxon>Gammaproteobacteria</taxon>
        <taxon>Cellvibrionales</taxon>
        <taxon>Halieaceae</taxon>
        <taxon>Seongchinamella</taxon>
    </lineage>
</organism>
<dbReference type="Proteomes" id="UP001143307">
    <property type="component" value="Unassembled WGS sequence"/>
</dbReference>
<protein>
    <recommendedName>
        <fullName evidence="3">histidine kinase</fullName>
        <ecNumber evidence="3">2.7.13.3</ecNumber>
    </recommendedName>
</protein>
<dbReference type="PANTHER" id="PTHR45436">
    <property type="entry name" value="SENSOR HISTIDINE KINASE YKOH"/>
    <property type="match status" value="1"/>
</dbReference>
<evidence type="ECO:0000256" key="9">
    <source>
        <dbReference type="ARBA" id="ARBA00023012"/>
    </source>
</evidence>
<dbReference type="SUPFAM" id="SSF55874">
    <property type="entry name" value="ATPase domain of HSP90 chaperone/DNA topoisomerase II/histidine kinase"/>
    <property type="match status" value="1"/>
</dbReference>
<dbReference type="InterPro" id="IPR003661">
    <property type="entry name" value="HisK_dim/P_dom"/>
</dbReference>
<dbReference type="InterPro" id="IPR003660">
    <property type="entry name" value="HAMP_dom"/>
</dbReference>
<evidence type="ECO:0000256" key="4">
    <source>
        <dbReference type="ARBA" id="ARBA00022553"/>
    </source>
</evidence>
<keyword evidence="9" id="KW-0902">Two-component regulatory system</keyword>
<evidence type="ECO:0000256" key="1">
    <source>
        <dbReference type="ARBA" id="ARBA00000085"/>
    </source>
</evidence>
<evidence type="ECO:0000256" key="6">
    <source>
        <dbReference type="ARBA" id="ARBA00022692"/>
    </source>
</evidence>
<evidence type="ECO:0000256" key="10">
    <source>
        <dbReference type="SAM" id="Coils"/>
    </source>
</evidence>
<gene>
    <name evidence="14" type="ORF">EYC87_03815</name>
</gene>
<dbReference type="RefSeq" id="WP_279251694.1">
    <property type="nucleotide sequence ID" value="NZ_SHNP01000001.1"/>
</dbReference>
<feature type="coiled-coil region" evidence="10">
    <location>
        <begin position="442"/>
        <end position="476"/>
    </location>
</feature>
<dbReference type="PROSITE" id="PS50885">
    <property type="entry name" value="HAMP"/>
    <property type="match status" value="1"/>
</dbReference>